<organism evidence="2 3">
    <name type="scientific">Klebsiella pneumoniae</name>
    <dbReference type="NCBI Taxonomy" id="573"/>
    <lineage>
        <taxon>Bacteria</taxon>
        <taxon>Pseudomonadati</taxon>
        <taxon>Pseudomonadota</taxon>
        <taxon>Gammaproteobacteria</taxon>
        <taxon>Enterobacterales</taxon>
        <taxon>Enterobacteriaceae</taxon>
        <taxon>Klebsiella/Raoultella group</taxon>
        <taxon>Klebsiella</taxon>
        <taxon>Klebsiella pneumoniae complex</taxon>
    </lineage>
</organism>
<keyword evidence="1" id="KW-0472">Membrane</keyword>
<gene>
    <name evidence="2" type="ORF">NCTC9140_00140</name>
</gene>
<feature type="transmembrane region" description="Helical" evidence="1">
    <location>
        <begin position="61"/>
        <end position="79"/>
    </location>
</feature>
<name>A0A377TIU8_KLEPN</name>
<sequence>MAASPHSLRALSCFVWWFFLRDWVSQIPMAALVAVMIMVSIGTFSWGSIANLRSHPLSTSVVMLATVVVVVATHNLAVWRLNRRSDCLIELCHQSGPFYGGVVRT</sequence>
<feature type="transmembrane region" description="Helical" evidence="1">
    <location>
        <begin position="31"/>
        <end position="49"/>
    </location>
</feature>
<protein>
    <submittedName>
        <fullName evidence="2">Putative sulfate permease</fullName>
    </submittedName>
</protein>
<dbReference type="AlphaFoldDB" id="A0A377TIU8"/>
<proteinExistence type="predicted"/>
<accession>A0A377TIU8</accession>
<dbReference type="Proteomes" id="UP000254938">
    <property type="component" value="Unassembled WGS sequence"/>
</dbReference>
<reference evidence="2 3" key="1">
    <citation type="submission" date="2018-06" db="EMBL/GenBank/DDBJ databases">
        <authorList>
            <consortium name="Pathogen Informatics"/>
            <person name="Doyle S."/>
        </authorList>
    </citation>
    <scope>NUCLEOTIDE SEQUENCE [LARGE SCALE GENOMIC DNA]</scope>
    <source>
        <strain evidence="2 3">NCTC9140</strain>
    </source>
</reference>
<evidence type="ECO:0000313" key="2">
    <source>
        <dbReference type="EMBL" id="STS78508.1"/>
    </source>
</evidence>
<keyword evidence="1" id="KW-1133">Transmembrane helix</keyword>
<evidence type="ECO:0000313" key="3">
    <source>
        <dbReference type="Proteomes" id="UP000254938"/>
    </source>
</evidence>
<keyword evidence="1" id="KW-0812">Transmembrane</keyword>
<evidence type="ECO:0000256" key="1">
    <source>
        <dbReference type="SAM" id="Phobius"/>
    </source>
</evidence>
<dbReference type="EMBL" id="UGKQ01000001">
    <property type="protein sequence ID" value="STS78508.1"/>
    <property type="molecule type" value="Genomic_DNA"/>
</dbReference>